<evidence type="ECO:0000256" key="5">
    <source>
        <dbReference type="ARBA" id="ARBA00015162"/>
    </source>
</evidence>
<organism evidence="10 11">
    <name type="scientific">Didymella heteroderae</name>
    <dbReference type="NCBI Taxonomy" id="1769908"/>
    <lineage>
        <taxon>Eukaryota</taxon>
        <taxon>Fungi</taxon>
        <taxon>Dikarya</taxon>
        <taxon>Ascomycota</taxon>
        <taxon>Pezizomycotina</taxon>
        <taxon>Dothideomycetes</taxon>
        <taxon>Pleosporomycetidae</taxon>
        <taxon>Pleosporales</taxon>
        <taxon>Pleosporineae</taxon>
        <taxon>Didymellaceae</taxon>
        <taxon>Didymella</taxon>
    </lineage>
</organism>
<keyword evidence="11" id="KW-1185">Reference proteome</keyword>
<evidence type="ECO:0000256" key="3">
    <source>
        <dbReference type="ARBA" id="ARBA00004496"/>
    </source>
</evidence>
<evidence type="ECO:0000256" key="1">
    <source>
        <dbReference type="ARBA" id="ARBA00002738"/>
    </source>
</evidence>
<dbReference type="Pfam" id="PF14474">
    <property type="entry name" value="RTC4"/>
    <property type="match status" value="1"/>
</dbReference>
<feature type="compositionally biased region" description="Polar residues" evidence="8">
    <location>
        <begin position="189"/>
        <end position="199"/>
    </location>
</feature>
<evidence type="ECO:0000256" key="2">
    <source>
        <dbReference type="ARBA" id="ARBA00004123"/>
    </source>
</evidence>
<evidence type="ECO:0000313" key="11">
    <source>
        <dbReference type="Proteomes" id="UP000758155"/>
    </source>
</evidence>
<accession>A0A9P5C5V8</accession>
<gene>
    <name evidence="10" type="ORF">E8E12_009693</name>
</gene>
<proteinExistence type="inferred from homology"/>
<dbReference type="SMART" id="SM01312">
    <property type="entry name" value="RTC4"/>
    <property type="match status" value="1"/>
</dbReference>
<feature type="compositionally biased region" description="Low complexity" evidence="8">
    <location>
        <begin position="150"/>
        <end position="164"/>
    </location>
</feature>
<keyword evidence="6" id="KW-0963">Cytoplasm</keyword>
<dbReference type="GO" id="GO:0005634">
    <property type="term" value="C:nucleus"/>
    <property type="evidence" value="ECO:0007669"/>
    <property type="project" value="UniProtKB-SubCell"/>
</dbReference>
<reference evidence="10" key="1">
    <citation type="submission" date="2019-04" db="EMBL/GenBank/DDBJ databases">
        <title>Sequencing of skin fungus with MAO and IRED activity.</title>
        <authorList>
            <person name="Marsaioli A.J."/>
            <person name="Bonatto J.M.C."/>
            <person name="Reis Junior O."/>
        </authorList>
    </citation>
    <scope>NUCLEOTIDE SEQUENCE</scope>
    <source>
        <strain evidence="10">28M1</strain>
    </source>
</reference>
<evidence type="ECO:0000259" key="9">
    <source>
        <dbReference type="SMART" id="SM01312"/>
    </source>
</evidence>
<comment type="subcellular location">
    <subcellularLocation>
        <location evidence="3">Cytoplasm</location>
    </subcellularLocation>
    <subcellularLocation>
        <location evidence="2">Nucleus</location>
    </subcellularLocation>
</comment>
<evidence type="ECO:0000256" key="4">
    <source>
        <dbReference type="ARBA" id="ARBA00009461"/>
    </source>
</evidence>
<dbReference type="EMBL" id="SWKV01000004">
    <property type="protein sequence ID" value="KAF3046462.1"/>
    <property type="molecule type" value="Genomic_DNA"/>
</dbReference>
<feature type="domain" description="Restriction of telomere capping protein 4 C-terminal" evidence="9">
    <location>
        <begin position="441"/>
        <end position="557"/>
    </location>
</feature>
<sequence>MAATAGPRRVGLTKNASPLLRLIGGKQHAQDKDHEGVQQNKDMPQEPQEDYNAPPIDSDDEELRNPPPKPPSERLKLLIESTNDEDNLRKPPGSNRKRKARESILPTDTELGLKHPRAVKKASNTAPRAPREGSFKQNQAAKAGYEGNKENTTGSETPPSSSGNIWLERFKWSSSQTSQSGKKVDYSSRKTSSQPTSNIHAAPASAKQQPGKPKTFSHKATKKLVEPEDDDNSSEISMLDDEEINQMGAELTAEKEAEEQEKRDLAELGLNVPTRRKVAQRNSEPAGLSAMDHAELDATLATPTLQEQLGLTGRQEGSLPPSSAPQEDMDDIDDFVRELPIEADEGTACPICSEPVDQDYYWTFWKGLDKTVKNQAAFCHTHKKATAQKEYLDEGYPAIDGVPSIHWANLADRIKKHRMALYSILTNETPSQHRARYAPLALTGKAAAVPSKRTDLSPSKQQELETYALDSNAVYPGYYGPRGRRLITEAVMSLLNTEIKRSTDPVVMTSGPATFVQAVLVPEVAVRLIMEDLQCDQERAEEVREATFEMGGLLNEEIEDSVEVEEGEEENEYHP</sequence>
<dbReference type="InterPro" id="IPR039024">
    <property type="entry name" value="RTC4"/>
</dbReference>
<comment type="caution">
    <text evidence="10">The sequence shown here is derived from an EMBL/GenBank/DDBJ whole genome shotgun (WGS) entry which is preliminary data.</text>
</comment>
<evidence type="ECO:0000313" key="10">
    <source>
        <dbReference type="EMBL" id="KAF3046462.1"/>
    </source>
</evidence>
<evidence type="ECO:0000256" key="6">
    <source>
        <dbReference type="ARBA" id="ARBA00022490"/>
    </source>
</evidence>
<dbReference type="OrthoDB" id="128308at2759"/>
<dbReference type="PANTHER" id="PTHR41391">
    <property type="entry name" value="RESTRICTION OF TELOMERE CAPPING PROTEIN 4"/>
    <property type="match status" value="1"/>
</dbReference>
<comment type="function">
    <text evidence="1">May be involved in a process influencing telomere capping.</text>
</comment>
<dbReference type="Proteomes" id="UP000758155">
    <property type="component" value="Unassembled WGS sequence"/>
</dbReference>
<dbReference type="InterPro" id="IPR028094">
    <property type="entry name" value="RTC4_C"/>
</dbReference>
<dbReference type="GO" id="GO:0005737">
    <property type="term" value="C:cytoplasm"/>
    <property type="evidence" value="ECO:0007669"/>
    <property type="project" value="UniProtKB-SubCell"/>
</dbReference>
<name>A0A9P5C5V8_9PLEO</name>
<dbReference type="AlphaFoldDB" id="A0A9P5C5V8"/>
<feature type="compositionally biased region" description="Polar residues" evidence="8">
    <location>
        <begin position="172"/>
        <end position="181"/>
    </location>
</feature>
<feature type="compositionally biased region" description="Basic and acidic residues" evidence="8">
    <location>
        <begin position="252"/>
        <end position="266"/>
    </location>
</feature>
<comment type="similarity">
    <text evidence="4">Belongs to the RTC4 family.</text>
</comment>
<keyword evidence="7" id="KW-0539">Nucleus</keyword>
<evidence type="ECO:0000256" key="8">
    <source>
        <dbReference type="SAM" id="MobiDB-lite"/>
    </source>
</evidence>
<evidence type="ECO:0000256" key="7">
    <source>
        <dbReference type="ARBA" id="ARBA00023242"/>
    </source>
</evidence>
<feature type="region of interest" description="Disordered" evidence="8">
    <location>
        <begin position="1"/>
        <end position="267"/>
    </location>
</feature>
<feature type="compositionally biased region" description="Acidic residues" evidence="8">
    <location>
        <begin position="227"/>
        <end position="244"/>
    </location>
</feature>
<feature type="region of interest" description="Disordered" evidence="8">
    <location>
        <begin position="556"/>
        <end position="575"/>
    </location>
</feature>
<protein>
    <recommendedName>
        <fullName evidence="5">Restriction of telomere capping protein 4</fullName>
    </recommendedName>
</protein>
<dbReference type="PANTHER" id="PTHR41391:SF1">
    <property type="entry name" value="RESTRICTION OF TELOMERE CAPPING PROTEIN 4"/>
    <property type="match status" value="1"/>
</dbReference>